<accession>A0A291IJ09</accession>
<sequence>MIATVMRKELLTTLRDGRLLVLGLSLLALFAAFFLLSTHQLQAQRLEKQRVGATAKEQWNSQSVKNPHSAAHYGIYVFKPDLPAAAIDQGLTPFTGQSLWLEPHKRNLTRFNPSADDVLANRFGQAGSSFVLYALLPLLIVALSFNSVSQERERGTLRMLHSLGVTPLALLFGKLSGLLAAFWLVMSPAVLLAALTLACQFDLTADDLMRLSLLLVGLVAYYTIFAALSIAASAYFRTSRNTLFCLLGFWMGSVFVAPRLGAVIGDVVAPNPSASEFWDAIKTDIAQGLPGEGNKQQREKAFEAQVLAQYGVAGKEQLPVGFVSLNRQFNDTYSSKVHQLHFDRLRDNFAKQQQLAQLAGWLGPSLALRSLSMAIAGTDLAHQRDFEDAAEDYRRYFIDLTEEWDRERSRGTERSAKAEETDWRSVRDFAYTVPTVGYSLRASLLPLSLLSAWLCAALWLLAQSARRLQP</sequence>
<dbReference type="GO" id="GO:0140359">
    <property type="term" value="F:ABC-type transporter activity"/>
    <property type="evidence" value="ECO:0007669"/>
    <property type="project" value="InterPro"/>
</dbReference>
<dbReference type="InterPro" id="IPR021913">
    <property type="entry name" value="DUF3526"/>
</dbReference>
<dbReference type="EMBL" id="LUUL01000069">
    <property type="protein sequence ID" value="OAI26699.1"/>
    <property type="molecule type" value="Genomic_DNA"/>
</dbReference>
<dbReference type="PANTHER" id="PTHR43471:SF1">
    <property type="entry name" value="ABC TRANSPORTER PERMEASE PROTEIN NOSY-RELATED"/>
    <property type="match status" value="1"/>
</dbReference>
<name>A0A291IJ09_9GAMM</name>
<evidence type="ECO:0000313" key="1">
    <source>
        <dbReference type="EMBL" id="OAI26699.1"/>
    </source>
</evidence>
<gene>
    <name evidence="1" type="ORF">A1356_00760</name>
</gene>
<dbReference type="Proteomes" id="UP000077734">
    <property type="component" value="Unassembled WGS sequence"/>
</dbReference>
<comment type="caution">
    <text evidence="1">The sequence shown here is derived from an EMBL/GenBank/DDBJ whole genome shotgun (WGS) entry which is preliminary data.</text>
</comment>
<dbReference type="AlphaFoldDB" id="A0A291IJ09"/>
<organism evidence="1 2">
    <name type="scientific">Methylomonas koyamae</name>
    <dbReference type="NCBI Taxonomy" id="702114"/>
    <lineage>
        <taxon>Bacteria</taxon>
        <taxon>Pseudomonadati</taxon>
        <taxon>Pseudomonadota</taxon>
        <taxon>Gammaproteobacteria</taxon>
        <taxon>Methylococcales</taxon>
        <taxon>Methylococcaceae</taxon>
        <taxon>Methylomonas</taxon>
    </lineage>
</organism>
<protein>
    <submittedName>
        <fullName evidence="1">Uncharacterized protein</fullName>
    </submittedName>
</protein>
<dbReference type="RefSeq" id="WP_064026946.1">
    <property type="nucleotide sequence ID" value="NZ_CP023669.1"/>
</dbReference>
<evidence type="ECO:0000313" key="2">
    <source>
        <dbReference type="Proteomes" id="UP000077734"/>
    </source>
</evidence>
<dbReference type="Pfam" id="PF12040">
    <property type="entry name" value="DUF3526"/>
    <property type="match status" value="1"/>
</dbReference>
<dbReference type="KEGG" id="mko:MKLM6_2158"/>
<dbReference type="PANTHER" id="PTHR43471">
    <property type="entry name" value="ABC TRANSPORTER PERMEASE"/>
    <property type="match status" value="1"/>
</dbReference>
<dbReference type="GO" id="GO:0005886">
    <property type="term" value="C:plasma membrane"/>
    <property type="evidence" value="ECO:0007669"/>
    <property type="project" value="UniProtKB-SubCell"/>
</dbReference>
<reference evidence="1 2" key="1">
    <citation type="submission" date="2016-03" db="EMBL/GenBank/DDBJ databases">
        <authorList>
            <person name="Heylen K."/>
            <person name="De Vos P."/>
            <person name="Vekeman B."/>
        </authorList>
    </citation>
    <scope>NUCLEOTIDE SEQUENCE [LARGE SCALE GENOMIC DNA]</scope>
    <source>
        <strain evidence="1 2">R-49807</strain>
    </source>
</reference>
<dbReference type="Pfam" id="PF12679">
    <property type="entry name" value="ABC2_membrane_2"/>
    <property type="match status" value="1"/>
</dbReference>
<proteinExistence type="predicted"/>
<keyword evidence="2" id="KW-1185">Reference proteome</keyword>